<feature type="compositionally biased region" description="Polar residues" evidence="1">
    <location>
        <begin position="1"/>
        <end position="10"/>
    </location>
</feature>
<sequence length="629" mass="70849">MPGSGDTNGKSSASSSSGKQRKRIKGAAPSSSGFSLSSLVPGEIVCTDRALRKSKNRTELALLLGVSIVGLYLFGFVELMESMPEISSKIAHYNMGANLNLAKMEMDSVISKIKKKKEDMFKKEETDHAGNTQRRDAQKKETSAKQHKEHKLNFTPSARAHANDITNDEGDIPIPVGIWPVRYQDEEMETMIHVGDLKTVMKVPKFWSPPVHNKKQFTREQALQIGTCAEPDPVTGSSVRGEDCPIDERTIFIGIASYRDFQCRMTLETAFRRAKNPNRVRVGVVDQIVVGEDVACNEPEKPCEEDPEQALCKYRDQVDVYTMDAPLSVGPVFARHLGYRMYRGEYYATQSDAHVSFTTNWDADIIQQLESTHNDMAVLSTYLTDVQGSIDKNGHSLRNTRPIMCNTAYEGGPQGMHLRHLSQPERQPSIHGTPQLQPWWAAGYSFSRGHFIVNVPYDYLQSMIFQGEEMSIGIRGFSVGYDFYAPERSVCFHHYATGGNAKVRNKVKHFWENGDRYAGTGRKAMQRLLGIVHMNPEVDPSNWDHTDIDRYGLGGVRTPEQFYRTFGIDVVKKKTQGHLCVFVMEGAKMHKAFTPNLRTDGMGIDYSKINFHWVDPSPQTRQEEDESAR</sequence>
<accession>A0A7S4A972</accession>
<gene>
    <name evidence="3" type="ORF">PAUS00366_LOCUS324</name>
</gene>
<proteinExistence type="predicted"/>
<organism evidence="3">
    <name type="scientific">Pseudo-nitzschia australis</name>
    <dbReference type="NCBI Taxonomy" id="44445"/>
    <lineage>
        <taxon>Eukaryota</taxon>
        <taxon>Sar</taxon>
        <taxon>Stramenopiles</taxon>
        <taxon>Ochrophyta</taxon>
        <taxon>Bacillariophyta</taxon>
        <taxon>Bacillariophyceae</taxon>
        <taxon>Bacillariophycidae</taxon>
        <taxon>Bacillariales</taxon>
        <taxon>Bacillariaceae</taxon>
        <taxon>Pseudo-nitzschia</taxon>
    </lineage>
</organism>
<dbReference type="InterPro" id="IPR029044">
    <property type="entry name" value="Nucleotide-diphossugar_trans"/>
</dbReference>
<protein>
    <submittedName>
        <fullName evidence="3">Uncharacterized protein</fullName>
    </submittedName>
</protein>
<dbReference type="SUPFAM" id="SSF53448">
    <property type="entry name" value="Nucleotide-diphospho-sugar transferases"/>
    <property type="match status" value="1"/>
</dbReference>
<dbReference type="InterPro" id="IPR021067">
    <property type="entry name" value="Glycosyltransferase"/>
</dbReference>
<keyword evidence="2" id="KW-0472">Membrane</keyword>
<evidence type="ECO:0000313" key="3">
    <source>
        <dbReference type="EMBL" id="CAE0707604.1"/>
    </source>
</evidence>
<feature type="region of interest" description="Disordered" evidence="1">
    <location>
        <begin position="1"/>
        <end position="35"/>
    </location>
</feature>
<name>A0A7S4A972_9STRA</name>
<evidence type="ECO:0000256" key="1">
    <source>
        <dbReference type="SAM" id="MobiDB-lite"/>
    </source>
</evidence>
<evidence type="ECO:0000256" key="2">
    <source>
        <dbReference type="SAM" id="Phobius"/>
    </source>
</evidence>
<dbReference type="AlphaFoldDB" id="A0A7S4A972"/>
<feature type="transmembrane region" description="Helical" evidence="2">
    <location>
        <begin position="60"/>
        <end position="80"/>
    </location>
</feature>
<reference evidence="3" key="1">
    <citation type="submission" date="2021-01" db="EMBL/GenBank/DDBJ databases">
        <authorList>
            <person name="Corre E."/>
            <person name="Pelletier E."/>
            <person name="Niang G."/>
            <person name="Scheremetjew M."/>
            <person name="Finn R."/>
            <person name="Kale V."/>
            <person name="Holt S."/>
            <person name="Cochrane G."/>
            <person name="Meng A."/>
            <person name="Brown T."/>
            <person name="Cohen L."/>
        </authorList>
    </citation>
    <scope>NUCLEOTIDE SEQUENCE</scope>
    <source>
        <strain evidence="3">10249 10 AB</strain>
    </source>
</reference>
<dbReference type="PANTHER" id="PTHR34496:SF6">
    <property type="entry name" value="GLYCOSYLTRANSFERASE 2-LIKE DOMAIN-CONTAINING PROTEIN"/>
    <property type="match status" value="1"/>
</dbReference>
<feature type="compositionally biased region" description="Basic and acidic residues" evidence="1">
    <location>
        <begin position="120"/>
        <end position="146"/>
    </location>
</feature>
<feature type="region of interest" description="Disordered" evidence="1">
    <location>
        <begin position="120"/>
        <end position="169"/>
    </location>
</feature>
<dbReference type="EMBL" id="HBIX01000411">
    <property type="protein sequence ID" value="CAE0707604.1"/>
    <property type="molecule type" value="Transcribed_RNA"/>
</dbReference>
<dbReference type="PANTHER" id="PTHR34496">
    <property type="entry name" value="GLCNAC TRANSFERASE-RELATED"/>
    <property type="match status" value="1"/>
</dbReference>
<keyword evidence="2" id="KW-1133">Transmembrane helix</keyword>
<dbReference type="Pfam" id="PF11397">
    <property type="entry name" value="GlcNAc"/>
    <property type="match status" value="1"/>
</dbReference>
<keyword evidence="2" id="KW-0812">Transmembrane</keyword>